<accession>A0A5B7FTU6</accession>
<keyword evidence="3" id="KW-1185">Reference proteome</keyword>
<feature type="region of interest" description="Disordered" evidence="1">
    <location>
        <begin position="30"/>
        <end position="49"/>
    </location>
</feature>
<evidence type="ECO:0000313" key="3">
    <source>
        <dbReference type="Proteomes" id="UP000324222"/>
    </source>
</evidence>
<dbReference type="AlphaFoldDB" id="A0A5B7FTU6"/>
<feature type="compositionally biased region" description="Pro residues" evidence="1">
    <location>
        <begin position="37"/>
        <end position="46"/>
    </location>
</feature>
<proteinExistence type="predicted"/>
<comment type="caution">
    <text evidence="2">The sequence shown here is derived from an EMBL/GenBank/DDBJ whole genome shotgun (WGS) entry which is preliminary data.</text>
</comment>
<dbReference type="EMBL" id="VSRR010008435">
    <property type="protein sequence ID" value="MPC48719.1"/>
    <property type="molecule type" value="Genomic_DNA"/>
</dbReference>
<dbReference type="Proteomes" id="UP000324222">
    <property type="component" value="Unassembled WGS sequence"/>
</dbReference>
<sequence length="72" mass="8369">MVKKARQVKVFQVEDSLGFPSWSRSSTIPIHQLPESTLPPLPPPPTSFQLQLCRPTRERLEESYRHERKKNG</sequence>
<evidence type="ECO:0000313" key="2">
    <source>
        <dbReference type="EMBL" id="MPC48719.1"/>
    </source>
</evidence>
<reference evidence="2 3" key="1">
    <citation type="submission" date="2019-05" db="EMBL/GenBank/DDBJ databases">
        <title>Another draft genome of Portunus trituberculatus and its Hox gene families provides insights of decapod evolution.</title>
        <authorList>
            <person name="Jeong J.-H."/>
            <person name="Song I."/>
            <person name="Kim S."/>
            <person name="Choi T."/>
            <person name="Kim D."/>
            <person name="Ryu S."/>
            <person name="Kim W."/>
        </authorList>
    </citation>
    <scope>NUCLEOTIDE SEQUENCE [LARGE SCALE GENOMIC DNA]</scope>
    <source>
        <tissue evidence="2">Muscle</tissue>
    </source>
</reference>
<gene>
    <name evidence="2" type="ORF">E2C01_042501</name>
</gene>
<name>A0A5B7FTU6_PORTR</name>
<evidence type="ECO:0000256" key="1">
    <source>
        <dbReference type="SAM" id="MobiDB-lite"/>
    </source>
</evidence>
<organism evidence="2 3">
    <name type="scientific">Portunus trituberculatus</name>
    <name type="common">Swimming crab</name>
    <name type="synonym">Neptunus trituberculatus</name>
    <dbReference type="NCBI Taxonomy" id="210409"/>
    <lineage>
        <taxon>Eukaryota</taxon>
        <taxon>Metazoa</taxon>
        <taxon>Ecdysozoa</taxon>
        <taxon>Arthropoda</taxon>
        <taxon>Crustacea</taxon>
        <taxon>Multicrustacea</taxon>
        <taxon>Malacostraca</taxon>
        <taxon>Eumalacostraca</taxon>
        <taxon>Eucarida</taxon>
        <taxon>Decapoda</taxon>
        <taxon>Pleocyemata</taxon>
        <taxon>Brachyura</taxon>
        <taxon>Eubrachyura</taxon>
        <taxon>Portunoidea</taxon>
        <taxon>Portunidae</taxon>
        <taxon>Portuninae</taxon>
        <taxon>Portunus</taxon>
    </lineage>
</organism>
<protein>
    <submittedName>
        <fullName evidence="2">Uncharacterized protein</fullName>
    </submittedName>
</protein>